<protein>
    <recommendedName>
        <fullName evidence="2">Mos1 transposase HTH domain-containing protein</fullName>
    </recommendedName>
</protein>
<organism evidence="1">
    <name type="scientific">Clastoptera arizonana</name>
    <name type="common">Arizona spittle bug</name>
    <dbReference type="NCBI Taxonomy" id="38151"/>
    <lineage>
        <taxon>Eukaryota</taxon>
        <taxon>Metazoa</taxon>
        <taxon>Ecdysozoa</taxon>
        <taxon>Arthropoda</taxon>
        <taxon>Hexapoda</taxon>
        <taxon>Insecta</taxon>
        <taxon>Pterygota</taxon>
        <taxon>Neoptera</taxon>
        <taxon>Paraneoptera</taxon>
        <taxon>Hemiptera</taxon>
        <taxon>Auchenorrhyncha</taxon>
        <taxon>Cercopoidea</taxon>
        <taxon>Clastopteridae</taxon>
        <taxon>Clastoptera</taxon>
    </lineage>
</organism>
<evidence type="ECO:0008006" key="2">
    <source>
        <dbReference type="Google" id="ProtNLM"/>
    </source>
</evidence>
<evidence type="ECO:0000313" key="1">
    <source>
        <dbReference type="EMBL" id="JAS14993.1"/>
    </source>
</evidence>
<dbReference type="GO" id="GO:0003676">
    <property type="term" value="F:nucleic acid binding"/>
    <property type="evidence" value="ECO:0007669"/>
    <property type="project" value="InterPro"/>
</dbReference>
<dbReference type="InterPro" id="IPR036397">
    <property type="entry name" value="RNaseH_sf"/>
</dbReference>
<name>A0A1B6CNN9_9HEMI</name>
<dbReference type="AlphaFoldDB" id="A0A1B6CNN9"/>
<dbReference type="Gene3D" id="3.30.420.10">
    <property type="entry name" value="Ribonuclease H-like superfamily/Ribonuclease H"/>
    <property type="match status" value="1"/>
</dbReference>
<gene>
    <name evidence="1" type="ORF">g.41961</name>
</gene>
<dbReference type="InterPro" id="IPR052709">
    <property type="entry name" value="Transposase-MT_Hybrid"/>
</dbReference>
<reference evidence="1" key="1">
    <citation type="submission" date="2015-12" db="EMBL/GenBank/DDBJ databases">
        <title>De novo transcriptome assembly of four potential Pierce s Disease insect vectors from Arizona vineyards.</title>
        <authorList>
            <person name="Tassone E.E."/>
        </authorList>
    </citation>
    <scope>NUCLEOTIDE SEQUENCE</scope>
</reference>
<accession>A0A1B6CNN9</accession>
<dbReference type="EMBL" id="GEDC01022305">
    <property type="protein sequence ID" value="JAS14993.1"/>
    <property type="molecule type" value="Transcribed_RNA"/>
</dbReference>
<dbReference type="InterPro" id="IPR001888">
    <property type="entry name" value="Transposase_1"/>
</dbReference>
<dbReference type="PANTHER" id="PTHR46060:SF1">
    <property type="entry name" value="MARINER MOS1 TRANSPOSASE-LIKE PROTEIN"/>
    <property type="match status" value="1"/>
</dbReference>
<proteinExistence type="predicted"/>
<dbReference type="Pfam" id="PF01359">
    <property type="entry name" value="Transposase_1"/>
    <property type="match status" value="1"/>
</dbReference>
<dbReference type="PANTHER" id="PTHR46060">
    <property type="entry name" value="MARINER MOS1 TRANSPOSASE-LIKE PROTEIN"/>
    <property type="match status" value="1"/>
</dbReference>
<sequence>MDIPLVPTADCEIRAIIRFLTAKNKTATEMHHWTPESKRQSMVWKGKDEPTPKKVKVVESAGKIMATVFWDNKGVLLIDYLPHGTTITAARYCELLQQLRRAIQNKKKRKVDEKSFLFHDNARPHAARQTQDLLTDFLWDVFGHPPYSPDLAPSDFHLFPHLKQHLRGRTFANDDELKEEVES</sequence>